<dbReference type="FunCoup" id="Q4N1B5">
    <property type="interactions" value="282"/>
</dbReference>
<feature type="binding site" evidence="8">
    <location>
        <position position="58"/>
    </location>
    <ligand>
        <name>S-adenosyl-L-methionine</name>
        <dbReference type="ChEBI" id="CHEBI:59789"/>
    </ligand>
</feature>
<protein>
    <recommendedName>
        <fullName evidence="8">Putative rRNA methyltransferase</fullName>
        <ecNumber evidence="8">2.1.1.-</ecNumber>
    </recommendedName>
    <alternativeName>
        <fullName evidence="8">2'-O-ribose RNA methyltransferase SPB1 homolog</fullName>
    </alternativeName>
</protein>
<feature type="binding site" evidence="8">
    <location>
        <position position="117"/>
    </location>
    <ligand>
        <name>S-adenosyl-L-methionine</name>
        <dbReference type="ChEBI" id="CHEBI:59789"/>
    </ligand>
</feature>
<feature type="compositionally biased region" description="Basic and acidic residues" evidence="9">
    <location>
        <begin position="684"/>
        <end position="706"/>
    </location>
</feature>
<dbReference type="InterPro" id="IPR015507">
    <property type="entry name" value="rRNA-MeTfrase_E"/>
</dbReference>
<dbReference type="PANTHER" id="PTHR10920:SF13">
    <property type="entry name" value="PRE-RRNA 2'-O-RIBOSE RNA METHYLTRANSFERASE FTSJ3"/>
    <property type="match status" value="1"/>
</dbReference>
<comment type="similarity">
    <text evidence="8">Belongs to the class I-like SAM-binding methyltransferase superfamily. RNA methyltransferase RlmE family. SPB1 subfamily.</text>
</comment>
<keyword evidence="2 8" id="KW-0690">Ribosome biogenesis</keyword>
<dbReference type="InterPro" id="IPR024576">
    <property type="entry name" value="rRNA_MeTfrase_Spb1_DUF3381"/>
</dbReference>
<dbReference type="InterPro" id="IPR028589">
    <property type="entry name" value="SPB1-like"/>
</dbReference>
<feature type="region of interest" description="Disordered" evidence="9">
    <location>
        <begin position="873"/>
        <end position="924"/>
    </location>
</feature>
<dbReference type="Pfam" id="PF01728">
    <property type="entry name" value="FtsJ"/>
    <property type="match status" value="1"/>
</dbReference>
<keyword evidence="7 8" id="KW-0539">Nucleus</keyword>
<comment type="caution">
    <text evidence="13">The sequence shown here is derived from an EMBL/GenBank/DDBJ whole genome shotgun (WGS) entry which is preliminary data.</text>
</comment>
<evidence type="ECO:0000256" key="8">
    <source>
        <dbReference type="HAMAP-Rule" id="MF_03163"/>
    </source>
</evidence>
<dbReference type="Pfam" id="PF11861">
    <property type="entry name" value="DUF3381"/>
    <property type="match status" value="1"/>
</dbReference>
<dbReference type="GO" id="GO:0030687">
    <property type="term" value="C:preribosome, large subunit precursor"/>
    <property type="evidence" value="ECO:0007669"/>
    <property type="project" value="TreeGrafter"/>
</dbReference>
<organism evidence="13 14">
    <name type="scientific">Theileria parva</name>
    <name type="common">East coast fever infection agent</name>
    <dbReference type="NCBI Taxonomy" id="5875"/>
    <lineage>
        <taxon>Eukaryota</taxon>
        <taxon>Sar</taxon>
        <taxon>Alveolata</taxon>
        <taxon>Apicomplexa</taxon>
        <taxon>Aconoidasida</taxon>
        <taxon>Piroplasmida</taxon>
        <taxon>Theileriidae</taxon>
        <taxon>Theileria</taxon>
    </lineage>
</organism>
<feature type="region of interest" description="Disordered" evidence="9">
    <location>
        <begin position="366"/>
        <end position="419"/>
    </location>
</feature>
<dbReference type="InParanoid" id="Q4N1B5"/>
<dbReference type="InterPro" id="IPR029063">
    <property type="entry name" value="SAM-dependent_MTases_sf"/>
</dbReference>
<feature type="compositionally biased region" description="Low complexity" evidence="9">
    <location>
        <begin position="468"/>
        <end position="485"/>
    </location>
</feature>
<keyword evidence="5 8" id="KW-0808">Transferase</keyword>
<name>Q4N1B5_THEPA</name>
<dbReference type="HAMAP" id="MF_03163">
    <property type="entry name" value="RNA_methyltr_E_SPB1"/>
    <property type="match status" value="1"/>
</dbReference>
<evidence type="ECO:0000259" key="11">
    <source>
        <dbReference type="Pfam" id="PF07780"/>
    </source>
</evidence>
<sequence>MKTKTKTGKNRLDKYYHLAKEHGYRSRSAFKIIQLAKKFNIFQNCNVLVDLCAAPGGWLQVASNQLPVSSTIIGVDLVPIKPIKGVITFQADIRTPKCHSLITNQLNGLSVDVVLHDGSPNMGCNWNLDAFNQNVLVLTAAKLACSLLRKGGIFVTKVFRSSDYNSLVWMLGNCFERVKVTKPQSSRNVSAEIFAVCIGFKSLKLIDPRLFNADFVFQSSNTPLSIEDDKSAKTKNQAPKTLNQLLKEQKKTNREGYDGAIYSEISVIDFLKSKEPATILVTHNKLLFTTTHNCINSNHNSVNSSINSTTGTIGDDDVLSMVEESPLTTEEIKLLCSDLKVAGKSDLQSLLKWRFKLINSIPSLNRKSSEQSESLKPEDESVAETKSTSNKSTSDKSTSNKSTSSKSTSNESVEIDPEAVDSSVLSLDKKLKSKIIQEKRRLERKQRKMLKKLKPGTSSTFVGPDPDLFSLESLNLESLTELSQSHSNVESPAHSDRGSDLQSDLQSDVQSDIGSDVQSDIGSDVQSDIGSDVQSDIGSDAQSDTEPSDEPSDELDDLEDEMSRLMKMEVDLEVRHSLDKLNAQENPKHVKLSKKQKHKLEQSNELKQFINKLQYEAEVTHTNEQFTDSTQSDEESDADFDNSEPLDGDFDNSEALDDLVTKRWFDNDIFTLQTNNQGKYGKPPKQDRVENSDKPKLSNPSEERLKLSNPSEENVEMRVVPAISNSEREELLGDPEKLAEFQALGSLMINKKTRMALIDGAYNKRTFTDEDLPSWFVEDENKHNKPQYPVTKELVKKYKQKLLELKNRPIKKVLEAKHRKAQRAKKRLRSILPKIEAISNDRESTENPKKLLRGLKKIQSTRRQKVYVISRRANVGKLSKQSKSGKSSGKGARKVLKHVDRRMKQDNRRAKIKPKRKSRKIRPH</sequence>
<evidence type="ECO:0000256" key="4">
    <source>
        <dbReference type="ARBA" id="ARBA00022603"/>
    </source>
</evidence>
<dbReference type="STRING" id="5875.Q4N1B5"/>
<feature type="active site" description="Proton acceptor" evidence="8">
    <location>
        <position position="157"/>
    </location>
</feature>
<comment type="catalytic activity">
    <reaction evidence="8">
        <text>a ribonucleotide in rRNA + S-adenosyl-L-methionine = a 2'-O-methylribonucleotide in rRNA + S-adenosyl-L-homocysteine + H(+)</text>
        <dbReference type="Rhea" id="RHEA:48628"/>
        <dbReference type="Rhea" id="RHEA-COMP:12164"/>
        <dbReference type="Rhea" id="RHEA-COMP:12165"/>
        <dbReference type="ChEBI" id="CHEBI:15378"/>
        <dbReference type="ChEBI" id="CHEBI:57856"/>
        <dbReference type="ChEBI" id="CHEBI:59789"/>
        <dbReference type="ChEBI" id="CHEBI:90675"/>
        <dbReference type="ChEBI" id="CHEBI:90676"/>
    </reaction>
</comment>
<evidence type="ECO:0000259" key="12">
    <source>
        <dbReference type="Pfam" id="PF11861"/>
    </source>
</evidence>
<dbReference type="GO" id="GO:0008650">
    <property type="term" value="F:rRNA (uridine-2'-O-)-methyltransferase activity"/>
    <property type="evidence" value="ECO:0007669"/>
    <property type="project" value="TreeGrafter"/>
</dbReference>
<dbReference type="FunFam" id="3.40.50.150:FF:000004">
    <property type="entry name" value="AdoMet-dependent rRNA methyltransferase SPB1"/>
    <property type="match status" value="1"/>
</dbReference>
<reference evidence="13 14" key="1">
    <citation type="journal article" date="2005" name="Science">
        <title>Genome sequence of Theileria parva, a bovine pathogen that transforms lymphocytes.</title>
        <authorList>
            <person name="Gardner M.J."/>
            <person name="Bishop R."/>
            <person name="Shah T."/>
            <person name="de Villiers E.P."/>
            <person name="Carlton J.M."/>
            <person name="Hall N."/>
            <person name="Ren Q."/>
            <person name="Paulsen I.T."/>
            <person name="Pain A."/>
            <person name="Berriman M."/>
            <person name="Wilson R.J.M."/>
            <person name="Sato S."/>
            <person name="Ralph S.A."/>
            <person name="Mann D.J."/>
            <person name="Xiong Z."/>
            <person name="Shallom S.J."/>
            <person name="Weidman J."/>
            <person name="Jiang L."/>
            <person name="Lynn J."/>
            <person name="Weaver B."/>
            <person name="Shoaibi A."/>
            <person name="Domingo A.R."/>
            <person name="Wasawo D."/>
            <person name="Crabtree J."/>
            <person name="Wortman J.R."/>
            <person name="Haas B."/>
            <person name="Angiuoli S.V."/>
            <person name="Creasy T.H."/>
            <person name="Lu C."/>
            <person name="Suh B."/>
            <person name="Silva J.C."/>
            <person name="Utterback T.R."/>
            <person name="Feldblyum T.V."/>
            <person name="Pertea M."/>
            <person name="Allen J."/>
            <person name="Nierman W.C."/>
            <person name="Taracha E.L.N."/>
            <person name="Salzberg S.L."/>
            <person name="White O.R."/>
            <person name="Fitzhugh H.A."/>
            <person name="Morzaria S."/>
            <person name="Venter J.C."/>
            <person name="Fraser C.M."/>
            <person name="Nene V."/>
        </authorList>
    </citation>
    <scope>NUCLEOTIDE SEQUENCE [LARGE SCALE GENOMIC DNA]</scope>
    <source>
        <strain evidence="13 14">Muguga</strain>
    </source>
</reference>
<dbReference type="HAMAP" id="MF_01547">
    <property type="entry name" value="RNA_methyltr_E"/>
    <property type="match status" value="1"/>
</dbReference>
<evidence type="ECO:0000259" key="10">
    <source>
        <dbReference type="Pfam" id="PF01728"/>
    </source>
</evidence>
<feature type="compositionally biased region" description="Basic residues" evidence="9">
    <location>
        <begin position="589"/>
        <end position="598"/>
    </location>
</feature>
<dbReference type="GeneID" id="3501351"/>
<evidence type="ECO:0000313" key="14">
    <source>
        <dbReference type="Proteomes" id="UP000001949"/>
    </source>
</evidence>
<evidence type="ECO:0000256" key="2">
    <source>
        <dbReference type="ARBA" id="ARBA00022517"/>
    </source>
</evidence>
<feature type="compositionally biased region" description="Basic residues" evidence="9">
    <location>
        <begin position="891"/>
        <end position="901"/>
    </location>
</feature>
<evidence type="ECO:0000256" key="9">
    <source>
        <dbReference type="SAM" id="MobiDB-lite"/>
    </source>
</evidence>
<feature type="binding site" evidence="8">
    <location>
        <position position="56"/>
    </location>
    <ligand>
        <name>S-adenosyl-L-methionine</name>
        <dbReference type="ChEBI" id="CHEBI:59789"/>
    </ligand>
</feature>
<feature type="region of interest" description="Disordered" evidence="9">
    <location>
        <begin position="674"/>
        <end position="713"/>
    </location>
</feature>
<feature type="domain" description="Ribosomal RNA methyltransferase SPB1-like C-terminal" evidence="11">
    <location>
        <begin position="737"/>
        <end position="913"/>
    </location>
</feature>
<dbReference type="AlphaFoldDB" id="Q4N1B5"/>
<keyword evidence="6 8" id="KW-0949">S-adenosyl-L-methionine</keyword>
<feature type="domain" description="DUF3381" evidence="12">
    <location>
        <begin position="247"/>
        <end position="451"/>
    </location>
</feature>
<dbReference type="PANTHER" id="PTHR10920">
    <property type="entry name" value="RIBOSOMAL RNA METHYLTRANSFERASE"/>
    <property type="match status" value="1"/>
</dbReference>
<feature type="binding site" evidence="8">
    <location>
        <position position="76"/>
    </location>
    <ligand>
        <name>S-adenosyl-L-methionine</name>
        <dbReference type="ChEBI" id="CHEBI:59789"/>
    </ligand>
</feature>
<evidence type="ECO:0000256" key="7">
    <source>
        <dbReference type="ARBA" id="ARBA00023242"/>
    </source>
</evidence>
<feature type="region of interest" description="Disordered" evidence="9">
    <location>
        <begin position="579"/>
        <end position="600"/>
    </location>
</feature>
<evidence type="ECO:0000256" key="1">
    <source>
        <dbReference type="ARBA" id="ARBA00004604"/>
    </source>
</evidence>
<feature type="domain" description="Ribosomal RNA methyltransferase FtsJ" evidence="10">
    <location>
        <begin position="24"/>
        <end position="200"/>
    </location>
</feature>
<dbReference type="eggNOG" id="KOG1098">
    <property type="taxonomic scope" value="Eukaryota"/>
</dbReference>
<feature type="compositionally biased region" description="Basic residues" evidence="9">
    <location>
        <begin position="442"/>
        <end position="454"/>
    </location>
</feature>
<dbReference type="Pfam" id="PF07780">
    <property type="entry name" value="Spb1_C"/>
    <property type="match status" value="1"/>
</dbReference>
<dbReference type="VEuPathDB" id="PiroplasmaDB:TpMuguga_04g00831"/>
<accession>Q4N1B5</accession>
<dbReference type="GO" id="GO:0000466">
    <property type="term" value="P:maturation of 5.8S rRNA from tricistronic rRNA transcript (SSU-rRNA, 5.8S rRNA, LSU-rRNA)"/>
    <property type="evidence" value="ECO:0007669"/>
    <property type="project" value="TreeGrafter"/>
</dbReference>
<dbReference type="Proteomes" id="UP000001949">
    <property type="component" value="Unassembled WGS sequence"/>
</dbReference>
<feature type="compositionally biased region" description="Acidic residues" evidence="9">
    <location>
        <begin position="631"/>
        <end position="653"/>
    </location>
</feature>
<dbReference type="EMBL" id="AAGK01000004">
    <property type="protein sequence ID" value="EAN32185.1"/>
    <property type="molecule type" value="Genomic_DNA"/>
</dbReference>
<comment type="subcellular location">
    <subcellularLocation>
        <location evidence="1 8">Nucleus</location>
        <location evidence="1 8">Nucleolus</location>
    </subcellularLocation>
</comment>
<feature type="compositionally biased region" description="Polar residues" evidence="9">
    <location>
        <begin position="500"/>
        <end position="545"/>
    </location>
</feature>
<dbReference type="GO" id="GO:0000463">
    <property type="term" value="P:maturation of LSU-rRNA from tricistronic rRNA transcript (SSU-rRNA, 5.8S rRNA, LSU-rRNA)"/>
    <property type="evidence" value="ECO:0007669"/>
    <property type="project" value="TreeGrafter"/>
</dbReference>
<dbReference type="GO" id="GO:0005730">
    <property type="term" value="C:nucleolus"/>
    <property type="evidence" value="ECO:0007669"/>
    <property type="project" value="UniProtKB-SubCell"/>
</dbReference>
<dbReference type="InterPro" id="IPR050082">
    <property type="entry name" value="RNA_methyltr_RlmE"/>
</dbReference>
<evidence type="ECO:0000256" key="3">
    <source>
        <dbReference type="ARBA" id="ARBA00022552"/>
    </source>
</evidence>
<keyword evidence="3 8" id="KW-0698">rRNA processing</keyword>
<dbReference type="Gene3D" id="3.40.50.150">
    <property type="entry name" value="Vaccinia Virus protein VP39"/>
    <property type="match status" value="1"/>
</dbReference>
<dbReference type="GO" id="GO:0016435">
    <property type="term" value="F:rRNA (guanine) methyltransferase activity"/>
    <property type="evidence" value="ECO:0007669"/>
    <property type="project" value="TreeGrafter"/>
</dbReference>
<dbReference type="InterPro" id="IPR002877">
    <property type="entry name" value="RNA_MeTrfase_FtsJ_dom"/>
</dbReference>
<feature type="region of interest" description="Disordered" evidence="9">
    <location>
        <begin position="438"/>
        <end position="564"/>
    </location>
</feature>
<dbReference type="EC" id="2.1.1.-" evidence="8"/>
<proteinExistence type="inferred from homology"/>
<feature type="compositionally biased region" description="Acidic residues" evidence="9">
    <location>
        <begin position="546"/>
        <end position="560"/>
    </location>
</feature>
<dbReference type="InterPro" id="IPR012920">
    <property type="entry name" value="rRNA_MeTfrase_SPB1-like_C"/>
</dbReference>
<dbReference type="SUPFAM" id="SSF53335">
    <property type="entry name" value="S-adenosyl-L-methionine-dependent methyltransferases"/>
    <property type="match status" value="1"/>
</dbReference>
<gene>
    <name evidence="13" type="ordered locus">TP04_0831</name>
</gene>
<dbReference type="KEGG" id="tpv:TP04_0831"/>
<feature type="binding site" evidence="8">
    <location>
        <position position="92"/>
    </location>
    <ligand>
        <name>S-adenosyl-L-methionine</name>
        <dbReference type="ChEBI" id="CHEBI:59789"/>
    </ligand>
</feature>
<evidence type="ECO:0000256" key="5">
    <source>
        <dbReference type="ARBA" id="ARBA00022679"/>
    </source>
</evidence>
<feature type="compositionally biased region" description="Low complexity" evidence="9">
    <location>
        <begin position="385"/>
        <end position="410"/>
    </location>
</feature>
<dbReference type="OMA" id="QRKDKYY"/>
<keyword evidence="4 8" id="KW-0489">Methyltransferase</keyword>
<feature type="region of interest" description="Disordered" evidence="9">
    <location>
        <begin position="623"/>
        <end position="653"/>
    </location>
</feature>
<evidence type="ECO:0000313" key="13">
    <source>
        <dbReference type="EMBL" id="EAN32185.1"/>
    </source>
</evidence>
<comment type="function">
    <text evidence="8">Probable methyltransferase involved in the maturation of rRNA and in the biogenesis of ribosomal subunits.</text>
</comment>
<feature type="compositionally biased region" description="Basic and acidic residues" evidence="9">
    <location>
        <begin position="367"/>
        <end position="379"/>
    </location>
</feature>
<feature type="compositionally biased region" description="Basic residues" evidence="9">
    <location>
        <begin position="910"/>
        <end position="924"/>
    </location>
</feature>
<feature type="compositionally biased region" description="Low complexity" evidence="9">
    <location>
        <begin position="876"/>
        <end position="890"/>
    </location>
</feature>
<evidence type="ECO:0000256" key="6">
    <source>
        <dbReference type="ARBA" id="ARBA00022691"/>
    </source>
</evidence>
<keyword evidence="14" id="KW-1185">Reference proteome</keyword>